<dbReference type="GO" id="GO:0006355">
    <property type="term" value="P:regulation of DNA-templated transcription"/>
    <property type="evidence" value="ECO:0007669"/>
    <property type="project" value="TreeGrafter"/>
</dbReference>
<dbReference type="Proteomes" id="UP000694392">
    <property type="component" value="Unplaced"/>
</dbReference>
<feature type="compositionally biased region" description="Polar residues" evidence="3">
    <location>
        <begin position="396"/>
        <end position="409"/>
    </location>
</feature>
<reference evidence="6" key="1">
    <citation type="submission" date="2025-08" db="UniProtKB">
        <authorList>
            <consortium name="Ensembl"/>
        </authorList>
    </citation>
    <scope>IDENTIFICATION</scope>
</reference>
<dbReference type="InterPro" id="IPR026085">
    <property type="entry name" value="ATF7-int"/>
</dbReference>
<evidence type="ECO:0000313" key="7">
    <source>
        <dbReference type="Proteomes" id="UP000694392"/>
    </source>
</evidence>
<dbReference type="Pfam" id="PF16788">
    <property type="entry name" value="ATF7IP_BD"/>
    <property type="match status" value="1"/>
</dbReference>
<dbReference type="InterPro" id="IPR056565">
    <property type="entry name" value="Fn3_ATF7IP"/>
</dbReference>
<organism evidence="6 7">
    <name type="scientific">Sphenodon punctatus</name>
    <name type="common">Tuatara</name>
    <name type="synonym">Hatteria punctata</name>
    <dbReference type="NCBI Taxonomy" id="8508"/>
    <lineage>
        <taxon>Eukaryota</taxon>
        <taxon>Metazoa</taxon>
        <taxon>Chordata</taxon>
        <taxon>Craniata</taxon>
        <taxon>Vertebrata</taxon>
        <taxon>Euteleostomi</taxon>
        <taxon>Lepidosauria</taxon>
        <taxon>Sphenodontia</taxon>
        <taxon>Sphenodontidae</taxon>
        <taxon>Sphenodon</taxon>
    </lineage>
</organism>
<feature type="compositionally biased region" description="Basic and acidic residues" evidence="3">
    <location>
        <begin position="117"/>
        <end position="126"/>
    </location>
</feature>
<dbReference type="GeneTree" id="ENSGT00530000063707"/>
<feature type="region of interest" description="Disordered" evidence="3">
    <location>
        <begin position="55"/>
        <end position="97"/>
    </location>
</feature>
<dbReference type="AlphaFoldDB" id="A0A8D0G973"/>
<evidence type="ECO:0000313" key="6">
    <source>
        <dbReference type="Ensembl" id="ENSSPUP00000004606.1"/>
    </source>
</evidence>
<feature type="region of interest" description="Disordered" evidence="3">
    <location>
        <begin position="368"/>
        <end position="467"/>
    </location>
</feature>
<protein>
    <submittedName>
        <fullName evidence="6">Activating transcription factor 7 interacting protein 2</fullName>
    </submittedName>
</protein>
<keyword evidence="2" id="KW-0539">Nucleus</keyword>
<name>A0A8D0G973_SPHPU</name>
<feature type="domain" description="ATF7-interacting protein protein binding" evidence="4">
    <location>
        <begin position="305"/>
        <end position="447"/>
    </location>
</feature>
<dbReference type="GO" id="GO:0005634">
    <property type="term" value="C:nucleus"/>
    <property type="evidence" value="ECO:0007669"/>
    <property type="project" value="UniProtKB-SubCell"/>
</dbReference>
<dbReference type="GO" id="GO:0005667">
    <property type="term" value="C:transcription regulator complex"/>
    <property type="evidence" value="ECO:0007669"/>
    <property type="project" value="TreeGrafter"/>
</dbReference>
<evidence type="ECO:0000259" key="5">
    <source>
        <dbReference type="Pfam" id="PF16794"/>
    </source>
</evidence>
<dbReference type="InterPro" id="IPR031870">
    <property type="entry name" value="ATF7IP_BD"/>
</dbReference>
<evidence type="ECO:0000256" key="2">
    <source>
        <dbReference type="ARBA" id="ARBA00023242"/>
    </source>
</evidence>
<dbReference type="GO" id="GO:0003712">
    <property type="term" value="F:transcription coregulator activity"/>
    <property type="evidence" value="ECO:0007669"/>
    <property type="project" value="TreeGrafter"/>
</dbReference>
<feature type="domain" description="Activating transcription factor 7-interacting protein Fn3" evidence="5">
    <location>
        <begin position="550"/>
        <end position="651"/>
    </location>
</feature>
<feature type="region of interest" description="Disordered" evidence="3">
    <location>
        <begin position="110"/>
        <end position="134"/>
    </location>
</feature>
<dbReference type="PANTHER" id="PTHR23210">
    <property type="entry name" value="ACTIVATING TRANSCRIPTION FACTOR 7 INTERACTING PROTEIN"/>
    <property type="match status" value="1"/>
</dbReference>
<evidence type="ECO:0000256" key="3">
    <source>
        <dbReference type="SAM" id="MobiDB-lite"/>
    </source>
</evidence>
<evidence type="ECO:0000256" key="1">
    <source>
        <dbReference type="ARBA" id="ARBA00004123"/>
    </source>
</evidence>
<feature type="compositionally biased region" description="Polar residues" evidence="3">
    <location>
        <begin position="60"/>
        <end position="74"/>
    </location>
</feature>
<sequence>MTWRAGRMESINIRKPWRARKTMKPILPSNQKQVEMLNTIKNFSGQENIANGVRSEDGHVTSSTSEANCHSDNSVTERTHSESNATPLFPQKPTEPLKIGVNSEVDTCDKNVNCDSGQEKSQDPPPEKSSSAKPFLNAGCLQDLLHQWYENELNSPSSKPVEVHLNFKPNSNSFPPNQLKDLDYTETSPNKKIPVLEKVDTKLDTSIFKESIPILKRVDLNHVNYKNGISSSVLPSKNTTDILKSKACQHCSNISEDGEATLKLQDTSAESHVDNAQRKRMLSGSSENIHYKRIRSLEREDHWGKVQSLIQNKMDNLLGDFDHKLERLYGKVEQTQCRRKHEAIAITIVKKISKLERRVNAVVAFQKKELSKKAKRPGADSQNQVLNRTAPLPSKINDQSGSSINPVPLSNNATASATSSDEMWGSLKSRNSAAPTTNTSDPQKKVVPPNGETSVDTCPPNKKTEGKTRPTLLVIDLTEEEKNSINKGRIREDLKTVLEKISSELESPNTDQLKPMGQTSSQTFDKFSHLPPLPRIPPHLEPRNGFGDTLPPQKLELSVVQIKNPKGIALQWNVSETDPRCAPVESFHLFIYQQSSKNATSSRWTKTNEIKALPLPMACSLSQVSTSSKCYFAIQARDIYGRYGPFCDIQSTLAL</sequence>
<dbReference type="Ensembl" id="ENSSPUT00000004886.1">
    <property type="protein sequence ID" value="ENSSPUP00000004606.1"/>
    <property type="gene ID" value="ENSSPUG00000003560.1"/>
</dbReference>
<evidence type="ECO:0000259" key="4">
    <source>
        <dbReference type="Pfam" id="PF16788"/>
    </source>
</evidence>
<proteinExistence type="predicted"/>
<dbReference type="PANTHER" id="PTHR23210:SF23">
    <property type="entry name" value="ACTIVATING TRANSCRIPTION FACTOR 7-INTERACTING PROTEIN 2"/>
    <property type="match status" value="1"/>
</dbReference>
<accession>A0A8D0G973</accession>
<reference evidence="6" key="2">
    <citation type="submission" date="2025-09" db="UniProtKB">
        <authorList>
            <consortium name="Ensembl"/>
        </authorList>
    </citation>
    <scope>IDENTIFICATION</scope>
</reference>
<comment type="subcellular location">
    <subcellularLocation>
        <location evidence="1">Nucleus</location>
    </subcellularLocation>
</comment>
<dbReference type="Pfam" id="PF16794">
    <property type="entry name" value="fn3_4"/>
    <property type="match status" value="1"/>
</dbReference>
<feature type="compositionally biased region" description="Polar residues" evidence="3">
    <location>
        <begin position="428"/>
        <end position="441"/>
    </location>
</feature>
<gene>
    <name evidence="6" type="primary">ATF7IP2</name>
</gene>
<dbReference type="OMA" id="VEQTQCR"/>
<feature type="compositionally biased region" description="Low complexity" evidence="3">
    <location>
        <begin position="410"/>
        <end position="420"/>
    </location>
</feature>
<keyword evidence="7" id="KW-1185">Reference proteome</keyword>